<evidence type="ECO:0000256" key="1">
    <source>
        <dbReference type="ARBA" id="ARBA00007039"/>
    </source>
</evidence>
<dbReference type="PRINTS" id="PR00127">
    <property type="entry name" value="CLPPROTEASEP"/>
</dbReference>
<dbReference type="AlphaFoldDB" id="A0A7U0FW87"/>
<dbReference type="RefSeq" id="YP_010151080.1">
    <property type="nucleotide sequence ID" value="NC_057148.1"/>
</dbReference>
<dbReference type="Gene3D" id="3.90.226.10">
    <property type="entry name" value="2-enoyl-CoA Hydratase, Chain A, domain 1"/>
    <property type="match status" value="1"/>
</dbReference>
<name>A0A7U0FW87_9ROSI</name>
<accession>A0A7U0FW87</accession>
<geneLocation type="chloroplast" evidence="9"/>
<keyword evidence="5" id="KW-0720">Serine protease</keyword>
<dbReference type="GO" id="GO:0004252">
    <property type="term" value="F:serine-type endopeptidase activity"/>
    <property type="evidence" value="ECO:0007669"/>
    <property type="project" value="UniProtKB-EC"/>
</dbReference>
<dbReference type="PANTHER" id="PTHR10381">
    <property type="entry name" value="ATP-DEPENDENT CLP PROTEASE PROTEOLYTIC SUBUNIT"/>
    <property type="match status" value="1"/>
</dbReference>
<dbReference type="InterPro" id="IPR029045">
    <property type="entry name" value="ClpP/crotonase-like_dom_sf"/>
</dbReference>
<organism evidence="9">
    <name type="scientific">Daphne retusa</name>
    <dbReference type="NCBI Taxonomy" id="2294054"/>
    <lineage>
        <taxon>Eukaryota</taxon>
        <taxon>Viridiplantae</taxon>
        <taxon>Streptophyta</taxon>
        <taxon>Embryophyta</taxon>
        <taxon>Tracheophyta</taxon>
        <taxon>Spermatophyta</taxon>
        <taxon>Magnoliopsida</taxon>
        <taxon>eudicotyledons</taxon>
        <taxon>Gunneridae</taxon>
        <taxon>Pentapetalae</taxon>
        <taxon>rosids</taxon>
        <taxon>malvids</taxon>
        <taxon>Malvales</taxon>
        <taxon>Thymelaeaceae</taxon>
        <taxon>Daphne</taxon>
    </lineage>
</organism>
<evidence type="ECO:0000256" key="4">
    <source>
        <dbReference type="ARBA" id="ARBA00022801"/>
    </source>
</evidence>
<evidence type="ECO:0000256" key="5">
    <source>
        <dbReference type="ARBA" id="ARBA00022825"/>
    </source>
</evidence>
<proteinExistence type="inferred from homology"/>
<evidence type="ECO:0000256" key="2">
    <source>
        <dbReference type="ARBA" id="ARBA00022640"/>
    </source>
</evidence>
<dbReference type="EMBL" id="MW245832">
    <property type="protein sequence ID" value="QQV73640.1"/>
    <property type="molecule type" value="Genomic_DNA"/>
</dbReference>
<dbReference type="PROSITE" id="PS00382">
    <property type="entry name" value="CLP_PROTEASE_HIS"/>
    <property type="match status" value="1"/>
</dbReference>
<dbReference type="InterPro" id="IPR033135">
    <property type="entry name" value="ClpP_His_AS"/>
</dbReference>
<sequence length="192" mass="21445">MPLGMPKVPFRMPEDEDASWVDLYNGLYQQRNLFLFQDVGSEISNQLVSLMLYLGGEFDTRDIFLFINSSGGSVVPGLVLYDTMQCLNVSTTCVSLAASVASFILVGGKRSKRTAFPHARVMMHQPASAYCDEKTGQYTMETDELIRIRNSIITAYVDQTGQSMFAIWRDLERDSFMSATEAKDHGIVDNIG</sequence>
<dbReference type="GO" id="GO:0009368">
    <property type="term" value="C:endopeptidase Clp complex"/>
    <property type="evidence" value="ECO:0007669"/>
    <property type="project" value="TreeGrafter"/>
</dbReference>
<dbReference type="GO" id="GO:0004176">
    <property type="term" value="F:ATP-dependent peptidase activity"/>
    <property type="evidence" value="ECO:0007669"/>
    <property type="project" value="InterPro"/>
</dbReference>
<dbReference type="GO" id="GO:0006515">
    <property type="term" value="P:protein quality control for misfolded or incompletely synthesized proteins"/>
    <property type="evidence" value="ECO:0007669"/>
    <property type="project" value="TreeGrafter"/>
</dbReference>
<comment type="catalytic activity">
    <reaction evidence="6 7">
        <text>Hydrolysis of proteins to small peptides in the presence of ATP and magnesium. alpha-casein is the usual test substrate. In the absence of ATP, only oligopeptides shorter than five residues are hydrolyzed (such as succinyl-Leu-Tyr-|-NHMec, and Leu-Tyr-Leu-|-Tyr-Trp, in which cleavage of the -Tyr-|-Leu- and -Tyr-|-Trp bonds also occurs).</text>
        <dbReference type="EC" id="3.4.21.92"/>
    </reaction>
</comment>
<dbReference type="PANTHER" id="PTHR10381:SF15">
    <property type="entry name" value="CHLOROPLASTIC ATP-DEPENDENT CLP PROTEASE PROTEOLYTIC SUBUNIT 1"/>
    <property type="match status" value="1"/>
</dbReference>
<evidence type="ECO:0000256" key="8">
    <source>
        <dbReference type="RuleBase" id="RU003567"/>
    </source>
</evidence>
<protein>
    <recommendedName>
        <fullName evidence="8">ATP-dependent Clp protease proteolytic subunit</fullName>
    </recommendedName>
</protein>
<evidence type="ECO:0000256" key="3">
    <source>
        <dbReference type="ARBA" id="ARBA00022670"/>
    </source>
</evidence>
<dbReference type="InterPro" id="IPR001907">
    <property type="entry name" value="ClpP"/>
</dbReference>
<dbReference type="GO" id="GO:0051117">
    <property type="term" value="F:ATPase binding"/>
    <property type="evidence" value="ECO:0007669"/>
    <property type="project" value="TreeGrafter"/>
</dbReference>
<comment type="similarity">
    <text evidence="1 8">Belongs to the peptidase S14 family.</text>
</comment>
<gene>
    <name evidence="9" type="primary">clpP</name>
</gene>
<reference evidence="9" key="1">
    <citation type="submission" date="2020-11" db="EMBL/GenBank/DDBJ databases">
        <title>The complete chloroplast genome sequence of the medicinal shrub Daphne retusa Hemsl.</title>
        <authorList>
            <person name="Yan F."/>
        </authorList>
    </citation>
    <scope>NUCLEOTIDE SEQUENCE</scope>
</reference>
<feature type="active site" evidence="7">
    <location>
        <position position="124"/>
    </location>
</feature>
<keyword evidence="4" id="KW-0378">Hydrolase</keyword>
<dbReference type="Pfam" id="PF00574">
    <property type="entry name" value="CLP_protease"/>
    <property type="match status" value="1"/>
</dbReference>
<dbReference type="GeneID" id="67151717"/>
<keyword evidence="3 9" id="KW-0645">Protease</keyword>
<dbReference type="SUPFAM" id="SSF52096">
    <property type="entry name" value="ClpP/crotonase"/>
    <property type="match status" value="1"/>
</dbReference>
<evidence type="ECO:0000256" key="6">
    <source>
        <dbReference type="ARBA" id="ARBA00034021"/>
    </source>
</evidence>
<dbReference type="InterPro" id="IPR023562">
    <property type="entry name" value="ClpP/TepA"/>
</dbReference>
<keyword evidence="9" id="KW-0150">Chloroplast</keyword>
<keyword evidence="2 9" id="KW-0934">Plastid</keyword>
<dbReference type="GO" id="GO:0009532">
    <property type="term" value="C:plastid stroma"/>
    <property type="evidence" value="ECO:0007669"/>
    <property type="project" value="UniProtKB-ARBA"/>
</dbReference>
<evidence type="ECO:0000313" key="9">
    <source>
        <dbReference type="EMBL" id="QQV73640.1"/>
    </source>
</evidence>
<dbReference type="CDD" id="cd07017">
    <property type="entry name" value="S14_ClpP_2"/>
    <property type="match status" value="1"/>
</dbReference>
<evidence type="ECO:0000256" key="7">
    <source>
        <dbReference type="PROSITE-ProRule" id="PRU10086"/>
    </source>
</evidence>